<evidence type="ECO:0008006" key="3">
    <source>
        <dbReference type="Google" id="ProtNLM"/>
    </source>
</evidence>
<evidence type="ECO:0000313" key="2">
    <source>
        <dbReference type="Proteomes" id="UP000245639"/>
    </source>
</evidence>
<dbReference type="Proteomes" id="UP000245639">
    <property type="component" value="Unassembled WGS sequence"/>
</dbReference>
<accession>A0A2U1F7N6</accession>
<dbReference type="EMBL" id="QEKW01000009">
    <property type="protein sequence ID" value="PVZ08159.1"/>
    <property type="molecule type" value="Genomic_DNA"/>
</dbReference>
<gene>
    <name evidence="1" type="ORF">C8D89_10942</name>
</gene>
<name>A0A2U1F7N6_9PSEU</name>
<organism evidence="1 2">
    <name type="scientific">Actinomycetospora cinnamomea</name>
    <dbReference type="NCBI Taxonomy" id="663609"/>
    <lineage>
        <taxon>Bacteria</taxon>
        <taxon>Bacillati</taxon>
        <taxon>Actinomycetota</taxon>
        <taxon>Actinomycetes</taxon>
        <taxon>Pseudonocardiales</taxon>
        <taxon>Pseudonocardiaceae</taxon>
        <taxon>Actinomycetospora</taxon>
    </lineage>
</organism>
<dbReference type="RefSeq" id="WP_243418200.1">
    <property type="nucleotide sequence ID" value="NZ_QEKW01000009.1"/>
</dbReference>
<dbReference type="AlphaFoldDB" id="A0A2U1F7N6"/>
<reference evidence="1 2" key="1">
    <citation type="submission" date="2018-04" db="EMBL/GenBank/DDBJ databases">
        <title>Genomic Encyclopedia of Type Strains, Phase IV (KMG-IV): sequencing the most valuable type-strain genomes for metagenomic binning, comparative biology and taxonomic classification.</title>
        <authorList>
            <person name="Goeker M."/>
        </authorList>
    </citation>
    <scope>NUCLEOTIDE SEQUENCE [LARGE SCALE GENOMIC DNA]</scope>
    <source>
        <strain evidence="1 2">DSM 45771</strain>
    </source>
</reference>
<sequence>MFGLLIPLEGGFRVTLASGGHPPVLVVRAAGRVEALDT</sequence>
<evidence type="ECO:0000313" key="1">
    <source>
        <dbReference type="EMBL" id="PVZ08159.1"/>
    </source>
</evidence>
<protein>
    <recommendedName>
        <fullName evidence="3">PPM-type phosphatase domain-containing protein</fullName>
    </recommendedName>
</protein>
<proteinExistence type="predicted"/>
<keyword evidence="2" id="KW-1185">Reference proteome</keyword>
<comment type="caution">
    <text evidence="1">The sequence shown here is derived from an EMBL/GenBank/DDBJ whole genome shotgun (WGS) entry which is preliminary data.</text>
</comment>